<keyword evidence="5" id="KW-0732">Signal</keyword>
<keyword evidence="2" id="KW-0547">Nucleotide-binding</keyword>
<dbReference type="AlphaFoldDB" id="A0AA47N3M7"/>
<dbReference type="Pfam" id="PF05186">
    <property type="entry name" value="Dpy-30"/>
    <property type="match status" value="1"/>
</dbReference>
<dbReference type="InterPro" id="IPR036291">
    <property type="entry name" value="NAD(P)-bd_dom_sf"/>
</dbReference>
<reference evidence="6" key="1">
    <citation type="journal article" date="2023" name="Front. Mar. Sci.">
        <title>A new Merluccius polli reference genome to investigate the effects of global change in West African waters.</title>
        <authorList>
            <person name="Mateo J.L."/>
            <person name="Blanco-Fernandez C."/>
            <person name="Garcia-Vazquez E."/>
            <person name="Machado-Schiaffino G."/>
        </authorList>
    </citation>
    <scope>NUCLEOTIDE SEQUENCE</scope>
    <source>
        <strain evidence="6">C29</strain>
        <tissue evidence="6">Fin</tissue>
    </source>
</reference>
<sequence length="979" mass="108343">MLWSVTLIFMVDGARAVISFCMRSAIPGYMVVPPDSTLLAYRSLRMSMSHFMMLLRTNEGGLEEGLGAAEALVADGDDLTVGQLVALLQGGGGGGGRHLVLEVQRHIAQLLLDVAHDLTLSYAQGGEKNIEMRSSNFEALYKGQHSLDGHIHGGDVEGLKHDLGHLLPVGLGVEGSLCQQSGVLLGGHAQLVVEGVVPDLPAGNCELVMMPCSMGYLRVRMPLLLWASSPTYGGGGALTWWRGTSNDGGEDGAGGVITGEASLDQAGAVVAHEGGGLIVVTHGLATTTTKMGDKVLSKRVFVNNVDNYSSKFIAKYLATCVPGESAAGADEELTEDGPTRDPTFGVVGTVSASGRKDELSFLQDVCPSPTRAQLLGLLLECDVVVYNVSETTTQDHVDEATQMESFRSQKLFIVVSSVMTWALTKPRDQDDADTPLTDEDYRRRRPHPSFKDHHNLEKLVLKLGREKKSKLSGYVVASGLQYGRGENIFHYFFKESWSMQSAKVPLFGPGINNVPMIHIDDLASVIQNTIDHKPKRHYILAVDDSKNTLEDVVMMISEVLGPGKIHKLPKEEARSMNALKPEELEYLSVDLRLEATLLKETFNLRWTSESGMIDNIDRIVDEYKHTRQLLPVRIFLTGPPAVGKTTVGQKLCAHYQLHHIKVDEVIQEKIAQLEEILKEGDESENDHEMMQAVTMDQLEAIQESMAENAGRLADHLIFPIIQDKLNSKPCTNQGFVLDGFPETYEQAKRIFFDEESDGGDGTSKAPLYNKGITPEHVFVLNAPDAFLSERVRGLPQSVAEERGYTREVWVARLSRYRQACGQEETLWDYFDELEIHPEHIDVTTDDPGCTDVLKKITEAVGEPKNYGPSEEEQEAESRRLAEARQQRLALEAVKKRLRDEAELGELATQHEEWTRNMTEVRRQHCELLEARSMPLRNYLMNYVMPSLSQAMLDCCAGKPEDPIDYLAEHLLRNITEDST</sequence>
<dbReference type="GO" id="GO:0006139">
    <property type="term" value="P:nucleobase-containing compound metabolic process"/>
    <property type="evidence" value="ECO:0007669"/>
    <property type="project" value="InterPro"/>
</dbReference>
<dbReference type="Pfam" id="PF00406">
    <property type="entry name" value="ADK"/>
    <property type="match status" value="1"/>
</dbReference>
<keyword evidence="1" id="KW-0808">Transferase</keyword>
<keyword evidence="7" id="KW-1185">Reference proteome</keyword>
<dbReference type="GO" id="GO:0019205">
    <property type="term" value="F:nucleobase-containing compound kinase activity"/>
    <property type="evidence" value="ECO:0007669"/>
    <property type="project" value="InterPro"/>
</dbReference>
<dbReference type="CDD" id="cd22967">
    <property type="entry name" value="DD_AK7"/>
    <property type="match status" value="1"/>
</dbReference>
<proteinExistence type="predicted"/>
<feature type="chain" id="PRO_5041396578" evidence="5">
    <location>
        <begin position="17"/>
        <end position="979"/>
    </location>
</feature>
<evidence type="ECO:0000256" key="1">
    <source>
        <dbReference type="ARBA" id="ARBA00022679"/>
    </source>
</evidence>
<dbReference type="Gene3D" id="1.20.890.10">
    <property type="entry name" value="cAMP-dependent protein kinase regulatory subunit, dimerization-anchoring domain"/>
    <property type="match status" value="1"/>
</dbReference>
<feature type="signal peptide" evidence="5">
    <location>
        <begin position="1"/>
        <end position="16"/>
    </location>
</feature>
<dbReference type="Gene3D" id="3.40.50.720">
    <property type="entry name" value="NAD(P)-binding Rossmann-like Domain"/>
    <property type="match status" value="1"/>
</dbReference>
<dbReference type="InterPro" id="IPR047499">
    <property type="entry name" value="DD_AK7"/>
</dbReference>
<dbReference type="InterPro" id="IPR007858">
    <property type="entry name" value="Dpy-30_motif"/>
</dbReference>
<feature type="region of interest" description="Disordered" evidence="4">
    <location>
        <begin position="426"/>
        <end position="450"/>
    </location>
</feature>
<evidence type="ECO:0000313" key="7">
    <source>
        <dbReference type="Proteomes" id="UP001174136"/>
    </source>
</evidence>
<evidence type="ECO:0000256" key="5">
    <source>
        <dbReference type="SAM" id="SignalP"/>
    </source>
</evidence>
<evidence type="ECO:0000256" key="3">
    <source>
        <dbReference type="ARBA" id="ARBA00022777"/>
    </source>
</evidence>
<dbReference type="EMBL" id="JAOPHQ010001423">
    <property type="protein sequence ID" value="KAK0151037.1"/>
    <property type="molecule type" value="Genomic_DNA"/>
</dbReference>
<evidence type="ECO:0000313" key="6">
    <source>
        <dbReference type="EMBL" id="KAK0151037.1"/>
    </source>
</evidence>
<dbReference type="PANTHER" id="PTHR23359">
    <property type="entry name" value="NUCLEOTIDE KINASE"/>
    <property type="match status" value="1"/>
</dbReference>
<accession>A0AA47N3M7</accession>
<evidence type="ECO:0000256" key="4">
    <source>
        <dbReference type="SAM" id="MobiDB-lite"/>
    </source>
</evidence>
<dbReference type="InterPro" id="IPR027417">
    <property type="entry name" value="P-loop_NTPase"/>
</dbReference>
<dbReference type="Gene3D" id="3.40.50.300">
    <property type="entry name" value="P-loop containing nucleotide triphosphate hydrolases"/>
    <property type="match status" value="1"/>
</dbReference>
<dbReference type="GO" id="GO:0005524">
    <property type="term" value="F:ATP binding"/>
    <property type="evidence" value="ECO:0007669"/>
    <property type="project" value="InterPro"/>
</dbReference>
<dbReference type="Proteomes" id="UP001174136">
    <property type="component" value="Unassembled WGS sequence"/>
</dbReference>
<name>A0AA47N3M7_MERPO</name>
<feature type="region of interest" description="Disordered" evidence="4">
    <location>
        <begin position="860"/>
        <end position="879"/>
    </location>
</feature>
<dbReference type="SUPFAM" id="SSF51735">
    <property type="entry name" value="NAD(P)-binding Rossmann-fold domains"/>
    <property type="match status" value="1"/>
</dbReference>
<dbReference type="CDD" id="cd01428">
    <property type="entry name" value="ADK"/>
    <property type="match status" value="1"/>
</dbReference>
<organism evidence="6 7">
    <name type="scientific">Merluccius polli</name>
    <name type="common">Benguela hake</name>
    <name type="synonym">Merluccius cadenati</name>
    <dbReference type="NCBI Taxonomy" id="89951"/>
    <lineage>
        <taxon>Eukaryota</taxon>
        <taxon>Metazoa</taxon>
        <taxon>Chordata</taxon>
        <taxon>Craniata</taxon>
        <taxon>Vertebrata</taxon>
        <taxon>Euteleostomi</taxon>
        <taxon>Actinopterygii</taxon>
        <taxon>Neopterygii</taxon>
        <taxon>Teleostei</taxon>
        <taxon>Neoteleostei</taxon>
        <taxon>Acanthomorphata</taxon>
        <taxon>Zeiogadaria</taxon>
        <taxon>Gadariae</taxon>
        <taxon>Gadiformes</taxon>
        <taxon>Gadoidei</taxon>
        <taxon>Merlucciidae</taxon>
        <taxon>Merluccius</taxon>
    </lineage>
</organism>
<protein>
    <submittedName>
        <fullName evidence="6">Adenylate kinase 7</fullName>
    </submittedName>
</protein>
<dbReference type="InterPro" id="IPR000850">
    <property type="entry name" value="Adenylat/UMP-CMP_kin"/>
</dbReference>
<evidence type="ECO:0000256" key="2">
    <source>
        <dbReference type="ARBA" id="ARBA00022741"/>
    </source>
</evidence>
<dbReference type="SUPFAM" id="SSF52540">
    <property type="entry name" value="P-loop containing nucleoside triphosphate hydrolases"/>
    <property type="match status" value="1"/>
</dbReference>
<comment type="caution">
    <text evidence="6">The sequence shown here is derived from an EMBL/GenBank/DDBJ whole genome shotgun (WGS) entry which is preliminary data.</text>
</comment>
<gene>
    <name evidence="6" type="primary">AK7_2</name>
    <name evidence="6" type="ORF">N1851_007828</name>
</gene>
<keyword evidence="3 6" id="KW-0418">Kinase</keyword>